<gene>
    <name evidence="1" type="ORF">Nepgr_027289</name>
</gene>
<protein>
    <submittedName>
        <fullName evidence="1">Uncharacterized protein</fullName>
    </submittedName>
</protein>
<sequence>MRGGFAREEGSVRLVDGGRQRPYVTVATSNGGWSKVATSPDLGKEALQESCSVRDESSVDGVPGDSCEVAFDVNCEPLAEVDVHSPVENADLGLTPIPLPSPDFDSGISHGLRAVEAVALDGHVAEDRARLLNAVPADPPGSSSSLMRPDCAVVGLVLTIPGLGECGVDLEEQCSFLYS</sequence>
<evidence type="ECO:0000313" key="2">
    <source>
        <dbReference type="Proteomes" id="UP001279734"/>
    </source>
</evidence>
<keyword evidence="2" id="KW-1185">Reference proteome</keyword>
<comment type="caution">
    <text evidence="1">The sequence shown here is derived from an EMBL/GenBank/DDBJ whole genome shotgun (WGS) entry which is preliminary data.</text>
</comment>
<organism evidence="1 2">
    <name type="scientific">Nepenthes gracilis</name>
    <name type="common">Slender pitcher plant</name>
    <dbReference type="NCBI Taxonomy" id="150966"/>
    <lineage>
        <taxon>Eukaryota</taxon>
        <taxon>Viridiplantae</taxon>
        <taxon>Streptophyta</taxon>
        <taxon>Embryophyta</taxon>
        <taxon>Tracheophyta</taxon>
        <taxon>Spermatophyta</taxon>
        <taxon>Magnoliopsida</taxon>
        <taxon>eudicotyledons</taxon>
        <taxon>Gunneridae</taxon>
        <taxon>Pentapetalae</taxon>
        <taxon>Caryophyllales</taxon>
        <taxon>Nepenthaceae</taxon>
        <taxon>Nepenthes</taxon>
    </lineage>
</organism>
<evidence type="ECO:0000313" key="1">
    <source>
        <dbReference type="EMBL" id="GMH25446.1"/>
    </source>
</evidence>
<dbReference type="AlphaFoldDB" id="A0AAD3TB46"/>
<dbReference type="Proteomes" id="UP001279734">
    <property type="component" value="Unassembled WGS sequence"/>
</dbReference>
<proteinExistence type="predicted"/>
<name>A0AAD3TB46_NEPGR</name>
<dbReference type="EMBL" id="BSYO01000029">
    <property type="protein sequence ID" value="GMH25446.1"/>
    <property type="molecule type" value="Genomic_DNA"/>
</dbReference>
<accession>A0AAD3TB46</accession>
<reference evidence="1" key="1">
    <citation type="submission" date="2023-05" db="EMBL/GenBank/DDBJ databases">
        <title>Nepenthes gracilis genome sequencing.</title>
        <authorList>
            <person name="Fukushima K."/>
        </authorList>
    </citation>
    <scope>NUCLEOTIDE SEQUENCE</scope>
    <source>
        <strain evidence="1">SING2019-196</strain>
    </source>
</reference>